<proteinExistence type="predicted"/>
<sequence>MGRGPLFPFFIHFGHGVVKSSDLRSSTRRFSLGLQDELKLSKFELIPIGELPHMESLAAILGCRVSFFPVPYFVQTLGSCFKVEADWGGVPERWAVVLKKTGGGQVWCYLGRLGVGGSFLSSMERVVARNSIGMTRRRRCPQYWKLDQLVASQDLLYGLHGVGQGDDSLRWRGREKRRFKVRSLPQAQ</sequence>
<dbReference type="AlphaFoldDB" id="A0A7J0GY58"/>
<gene>
    <name evidence="1" type="ORF">Acr_25g0001100</name>
</gene>
<organism evidence="1 2">
    <name type="scientific">Actinidia rufa</name>
    <dbReference type="NCBI Taxonomy" id="165716"/>
    <lineage>
        <taxon>Eukaryota</taxon>
        <taxon>Viridiplantae</taxon>
        <taxon>Streptophyta</taxon>
        <taxon>Embryophyta</taxon>
        <taxon>Tracheophyta</taxon>
        <taxon>Spermatophyta</taxon>
        <taxon>Magnoliopsida</taxon>
        <taxon>eudicotyledons</taxon>
        <taxon>Gunneridae</taxon>
        <taxon>Pentapetalae</taxon>
        <taxon>asterids</taxon>
        <taxon>Ericales</taxon>
        <taxon>Actinidiaceae</taxon>
        <taxon>Actinidia</taxon>
    </lineage>
</organism>
<dbReference type="EMBL" id="BJWL01000025">
    <property type="protein sequence ID" value="GFZ15701.1"/>
    <property type="molecule type" value="Genomic_DNA"/>
</dbReference>
<dbReference type="Proteomes" id="UP000585474">
    <property type="component" value="Unassembled WGS sequence"/>
</dbReference>
<keyword evidence="2" id="KW-1185">Reference proteome</keyword>
<comment type="caution">
    <text evidence="1">The sequence shown here is derived from an EMBL/GenBank/DDBJ whole genome shotgun (WGS) entry which is preliminary data.</text>
</comment>
<reference evidence="1 2" key="1">
    <citation type="submission" date="2019-07" db="EMBL/GenBank/DDBJ databases">
        <title>De Novo Assembly of kiwifruit Actinidia rufa.</title>
        <authorList>
            <person name="Sugita-Konishi S."/>
            <person name="Sato K."/>
            <person name="Mori E."/>
            <person name="Abe Y."/>
            <person name="Kisaki G."/>
            <person name="Hamano K."/>
            <person name="Suezawa K."/>
            <person name="Otani M."/>
            <person name="Fukuda T."/>
            <person name="Manabe T."/>
            <person name="Gomi K."/>
            <person name="Tabuchi M."/>
            <person name="Akimitsu K."/>
            <person name="Kataoka I."/>
        </authorList>
    </citation>
    <scope>NUCLEOTIDE SEQUENCE [LARGE SCALE GENOMIC DNA]</scope>
    <source>
        <strain evidence="2">cv. Fuchu</strain>
    </source>
</reference>
<protein>
    <submittedName>
        <fullName evidence="1">Uncharacterized protein</fullName>
    </submittedName>
</protein>
<accession>A0A7J0GY58</accession>
<name>A0A7J0GY58_9ERIC</name>
<evidence type="ECO:0000313" key="2">
    <source>
        <dbReference type="Proteomes" id="UP000585474"/>
    </source>
</evidence>
<evidence type="ECO:0000313" key="1">
    <source>
        <dbReference type="EMBL" id="GFZ15701.1"/>
    </source>
</evidence>